<evidence type="ECO:0000313" key="3">
    <source>
        <dbReference type="Proteomes" id="UP000050424"/>
    </source>
</evidence>
<keyword evidence="3" id="KW-1185">Reference proteome</keyword>
<dbReference type="OrthoDB" id="76567at2759"/>
<dbReference type="AlphaFoldDB" id="A0A0P7AZK8"/>
<sequence>MAAMVRGEAPRAIEFTTIEKLFEEMHCTVGDVLHVRGVSAQQFAEIDVARGEQSSPRFHRFDASSQTLTVTIPTPLHECLHEPLLGAINQGISYMGLFNAWHPMGSPMLRATQSLNDDDAGVAGESDSSGGPNPERCGDSWPTLVMEAGHLQTLSGLRKKMRWLFKASNHQVKIVVLAKVEHEEGIGKITIEKYIEVPVRILMGAIATRTAARLQPICNQIIEITQGPSNFSSYIARTALRLEFKLLFLRSPRRREGDVMIRIPQLQEYAGDIWSTLERSQ</sequence>
<name>A0A0P7AZK8_9HYPO</name>
<reference evidence="2 3" key="1">
    <citation type="submission" date="2015-09" db="EMBL/GenBank/DDBJ databases">
        <title>Draft genome of a European isolate of the apple canker pathogen Neonectria ditissima.</title>
        <authorList>
            <person name="Gomez-Cortecero A."/>
            <person name="Harrison R.J."/>
            <person name="Armitage A.D."/>
        </authorList>
    </citation>
    <scope>NUCLEOTIDE SEQUENCE [LARGE SCALE GENOMIC DNA]</scope>
    <source>
        <strain evidence="2 3">R09/05</strain>
    </source>
</reference>
<gene>
    <name evidence="2" type="ORF">AK830_g7463</name>
</gene>
<protein>
    <submittedName>
        <fullName evidence="2">Uncharacterized protein</fullName>
    </submittedName>
</protein>
<evidence type="ECO:0000313" key="2">
    <source>
        <dbReference type="EMBL" id="KPM39110.1"/>
    </source>
</evidence>
<accession>A0A0P7AZK8</accession>
<comment type="caution">
    <text evidence="2">The sequence shown here is derived from an EMBL/GenBank/DDBJ whole genome shotgun (WGS) entry which is preliminary data.</text>
</comment>
<evidence type="ECO:0000256" key="1">
    <source>
        <dbReference type="SAM" id="MobiDB-lite"/>
    </source>
</evidence>
<dbReference type="Proteomes" id="UP000050424">
    <property type="component" value="Unassembled WGS sequence"/>
</dbReference>
<organism evidence="2 3">
    <name type="scientific">Neonectria ditissima</name>
    <dbReference type="NCBI Taxonomy" id="78410"/>
    <lineage>
        <taxon>Eukaryota</taxon>
        <taxon>Fungi</taxon>
        <taxon>Dikarya</taxon>
        <taxon>Ascomycota</taxon>
        <taxon>Pezizomycotina</taxon>
        <taxon>Sordariomycetes</taxon>
        <taxon>Hypocreomycetidae</taxon>
        <taxon>Hypocreales</taxon>
        <taxon>Nectriaceae</taxon>
        <taxon>Neonectria</taxon>
    </lineage>
</organism>
<proteinExistence type="predicted"/>
<feature type="region of interest" description="Disordered" evidence="1">
    <location>
        <begin position="117"/>
        <end position="139"/>
    </location>
</feature>
<dbReference type="EMBL" id="LKCW01000116">
    <property type="protein sequence ID" value="KPM39110.1"/>
    <property type="molecule type" value="Genomic_DNA"/>
</dbReference>